<organism evidence="1 2">
    <name type="scientific">Gordonia jinghuaiqii</name>
    <dbReference type="NCBI Taxonomy" id="2758710"/>
    <lineage>
        <taxon>Bacteria</taxon>
        <taxon>Bacillati</taxon>
        <taxon>Actinomycetota</taxon>
        <taxon>Actinomycetes</taxon>
        <taxon>Mycobacteriales</taxon>
        <taxon>Gordoniaceae</taxon>
        <taxon>Gordonia</taxon>
    </lineage>
</organism>
<gene>
    <name evidence="1" type="ORF">H1R19_17635</name>
</gene>
<dbReference type="KEGG" id="gji:H1R19_17635"/>
<dbReference type="RefSeq" id="WP_188328698.1">
    <property type="nucleotide sequence ID" value="NZ_CP059491.1"/>
</dbReference>
<dbReference type="EMBL" id="CP059491">
    <property type="protein sequence ID" value="QMT00695.1"/>
    <property type="molecule type" value="Genomic_DNA"/>
</dbReference>
<evidence type="ECO:0000313" key="2">
    <source>
        <dbReference type="Proteomes" id="UP000515663"/>
    </source>
</evidence>
<dbReference type="Proteomes" id="UP000515663">
    <property type="component" value="Chromosome"/>
</dbReference>
<dbReference type="AlphaFoldDB" id="A0A7D7LU54"/>
<protein>
    <submittedName>
        <fullName evidence="1">Uncharacterized protein</fullName>
    </submittedName>
</protein>
<proteinExistence type="predicted"/>
<sequence length="46" mass="4977">MTAVLLAIASGIVLLVVVVRTVIVVVADDPGRMPDRPAYDTRRPYP</sequence>
<keyword evidence="2" id="KW-1185">Reference proteome</keyword>
<name>A0A7D7LU54_9ACTN</name>
<accession>A0A7D7LU54</accession>
<reference evidence="2" key="1">
    <citation type="submission" date="2020-07" db="EMBL/GenBank/DDBJ databases">
        <title>novel species isolated from the respiratory tract of Marmot.</title>
        <authorList>
            <person name="Zhang G."/>
        </authorList>
    </citation>
    <scope>NUCLEOTIDE SEQUENCE [LARGE SCALE GENOMIC DNA]</scope>
    <source>
        <strain evidence="2">686</strain>
    </source>
</reference>
<evidence type="ECO:0000313" key="1">
    <source>
        <dbReference type="EMBL" id="QMT00695.1"/>
    </source>
</evidence>